<name>A0AAW1VUS2_RUBAR</name>
<keyword evidence="5" id="KW-0653">Protein transport</keyword>
<dbReference type="PANTHER" id="PTHR15959">
    <property type="entry name" value="SYNTAXIN-18"/>
    <property type="match status" value="1"/>
</dbReference>
<dbReference type="PANTHER" id="PTHR15959:SF0">
    <property type="entry name" value="SYNTAXIN-18"/>
    <property type="match status" value="1"/>
</dbReference>
<keyword evidence="11" id="KW-1185">Reference proteome</keyword>
<evidence type="ECO:0000256" key="6">
    <source>
        <dbReference type="ARBA" id="ARBA00022989"/>
    </source>
</evidence>
<evidence type="ECO:0000313" key="10">
    <source>
        <dbReference type="EMBL" id="KAK9910643.1"/>
    </source>
</evidence>
<comment type="subcellular location">
    <subcellularLocation>
        <location evidence="1">Membrane</location>
        <topology evidence="1">Single-pass type IV membrane protein</topology>
    </subcellularLocation>
</comment>
<evidence type="ECO:0000313" key="11">
    <source>
        <dbReference type="Proteomes" id="UP001457282"/>
    </source>
</evidence>
<dbReference type="SUPFAM" id="SSF58038">
    <property type="entry name" value="SNARE fusion complex"/>
    <property type="match status" value="1"/>
</dbReference>
<reference evidence="10 11" key="1">
    <citation type="journal article" date="2023" name="G3 (Bethesda)">
        <title>A chromosome-length genome assembly and annotation of blackberry (Rubus argutus, cv. 'Hillquist').</title>
        <authorList>
            <person name="Bruna T."/>
            <person name="Aryal R."/>
            <person name="Dudchenko O."/>
            <person name="Sargent D.J."/>
            <person name="Mead D."/>
            <person name="Buti M."/>
            <person name="Cavallini A."/>
            <person name="Hytonen T."/>
            <person name="Andres J."/>
            <person name="Pham M."/>
            <person name="Weisz D."/>
            <person name="Mascagni F."/>
            <person name="Usai G."/>
            <person name="Natali L."/>
            <person name="Bassil N."/>
            <person name="Fernandez G.E."/>
            <person name="Lomsadze A."/>
            <person name="Armour M."/>
            <person name="Olukolu B."/>
            <person name="Poorten T."/>
            <person name="Britton C."/>
            <person name="Davik J."/>
            <person name="Ashrafi H."/>
            <person name="Aiden E.L."/>
            <person name="Borodovsky M."/>
            <person name="Worthington M."/>
        </authorList>
    </citation>
    <scope>NUCLEOTIDE SEQUENCE [LARGE SCALE GENOMIC DNA]</scope>
    <source>
        <strain evidence="10">PI 553951</strain>
    </source>
</reference>
<evidence type="ECO:0000256" key="2">
    <source>
        <dbReference type="ARBA" id="ARBA00009063"/>
    </source>
</evidence>
<gene>
    <name evidence="10" type="ORF">M0R45_034598</name>
</gene>
<dbReference type="GO" id="GO:0005783">
    <property type="term" value="C:endoplasmic reticulum"/>
    <property type="evidence" value="ECO:0007669"/>
    <property type="project" value="TreeGrafter"/>
</dbReference>
<dbReference type="Proteomes" id="UP001457282">
    <property type="component" value="Unassembled WGS sequence"/>
</dbReference>
<keyword evidence="4 9" id="KW-0812">Transmembrane</keyword>
<comment type="similarity">
    <text evidence="2">Belongs to the syntaxin family.</text>
</comment>
<accession>A0AAW1VUS2</accession>
<dbReference type="GO" id="GO:0015031">
    <property type="term" value="P:protein transport"/>
    <property type="evidence" value="ECO:0007669"/>
    <property type="project" value="UniProtKB-KW"/>
</dbReference>
<keyword evidence="3" id="KW-0813">Transport</keyword>
<evidence type="ECO:0000256" key="5">
    <source>
        <dbReference type="ARBA" id="ARBA00022927"/>
    </source>
</evidence>
<evidence type="ECO:0000256" key="4">
    <source>
        <dbReference type="ARBA" id="ARBA00022692"/>
    </source>
</evidence>
<feature type="transmembrane region" description="Helical" evidence="9">
    <location>
        <begin position="77"/>
        <end position="97"/>
    </location>
</feature>
<organism evidence="10 11">
    <name type="scientific">Rubus argutus</name>
    <name type="common">Southern blackberry</name>
    <dbReference type="NCBI Taxonomy" id="59490"/>
    <lineage>
        <taxon>Eukaryota</taxon>
        <taxon>Viridiplantae</taxon>
        <taxon>Streptophyta</taxon>
        <taxon>Embryophyta</taxon>
        <taxon>Tracheophyta</taxon>
        <taxon>Spermatophyta</taxon>
        <taxon>Magnoliopsida</taxon>
        <taxon>eudicotyledons</taxon>
        <taxon>Gunneridae</taxon>
        <taxon>Pentapetalae</taxon>
        <taxon>rosids</taxon>
        <taxon>fabids</taxon>
        <taxon>Rosales</taxon>
        <taxon>Rosaceae</taxon>
        <taxon>Rosoideae</taxon>
        <taxon>Rosoideae incertae sedis</taxon>
        <taxon>Rubus</taxon>
    </lineage>
</organism>
<evidence type="ECO:0000256" key="3">
    <source>
        <dbReference type="ARBA" id="ARBA00022448"/>
    </source>
</evidence>
<dbReference type="GO" id="GO:0031201">
    <property type="term" value="C:SNARE complex"/>
    <property type="evidence" value="ECO:0007669"/>
    <property type="project" value="TreeGrafter"/>
</dbReference>
<dbReference type="AlphaFoldDB" id="A0AAW1VUS2"/>
<dbReference type="EMBL" id="JBEDUW010000007">
    <property type="protein sequence ID" value="KAK9910643.1"/>
    <property type="molecule type" value="Genomic_DNA"/>
</dbReference>
<sequence length="101" mass="11616">MYCYSCYAMLVELTSLLDAVQETETKMVEMSALNHLMATHILRQAQQVEQLYDQAVGATHNIDLGNKELSKAIQRNTCSRTFLLLFLFVLTFSILFLDRYS</sequence>
<evidence type="ECO:0000256" key="8">
    <source>
        <dbReference type="ARBA" id="ARBA00023136"/>
    </source>
</evidence>
<keyword evidence="8 9" id="KW-0472">Membrane</keyword>
<keyword evidence="6 9" id="KW-1133">Transmembrane helix</keyword>
<dbReference type="FunFam" id="1.20.5.110:FF:000039">
    <property type="entry name" value="Syntaxin-81 like"/>
    <property type="match status" value="1"/>
</dbReference>
<dbReference type="GO" id="GO:0006890">
    <property type="term" value="P:retrograde vesicle-mediated transport, Golgi to endoplasmic reticulum"/>
    <property type="evidence" value="ECO:0007669"/>
    <property type="project" value="TreeGrafter"/>
</dbReference>
<evidence type="ECO:0000256" key="7">
    <source>
        <dbReference type="ARBA" id="ARBA00023054"/>
    </source>
</evidence>
<dbReference type="Gene3D" id="1.20.5.110">
    <property type="match status" value="1"/>
</dbReference>
<evidence type="ECO:0008006" key="12">
    <source>
        <dbReference type="Google" id="ProtNLM"/>
    </source>
</evidence>
<keyword evidence="7" id="KW-0175">Coiled coil</keyword>
<proteinExistence type="inferred from homology"/>
<evidence type="ECO:0000256" key="1">
    <source>
        <dbReference type="ARBA" id="ARBA00004211"/>
    </source>
</evidence>
<protein>
    <recommendedName>
        <fullName evidence="12">t-SNARE coiled-coil homology domain-containing protein</fullName>
    </recommendedName>
</protein>
<evidence type="ECO:0000256" key="9">
    <source>
        <dbReference type="SAM" id="Phobius"/>
    </source>
</evidence>
<comment type="caution">
    <text evidence="10">The sequence shown here is derived from an EMBL/GenBank/DDBJ whole genome shotgun (WGS) entry which is preliminary data.</text>
</comment>